<protein>
    <submittedName>
        <fullName evidence="2">Uncharacterized protein</fullName>
    </submittedName>
</protein>
<reference evidence="2 3" key="1">
    <citation type="submission" date="2019-04" db="EMBL/GenBank/DDBJ databases">
        <title>High contiguity whole genome sequence and gene annotation resource for two Venturia nashicola isolates.</title>
        <authorList>
            <person name="Prokchorchik M."/>
            <person name="Won K."/>
            <person name="Lee Y."/>
            <person name="Choi E.D."/>
            <person name="Segonzac C."/>
            <person name="Sohn K.H."/>
        </authorList>
    </citation>
    <scope>NUCLEOTIDE SEQUENCE [LARGE SCALE GENOMIC DNA]</scope>
    <source>
        <strain evidence="2 3">PRI2</strain>
    </source>
</reference>
<feature type="compositionally biased region" description="Polar residues" evidence="1">
    <location>
        <begin position="51"/>
        <end position="69"/>
    </location>
</feature>
<evidence type="ECO:0000313" key="3">
    <source>
        <dbReference type="Proteomes" id="UP000298493"/>
    </source>
</evidence>
<comment type="caution">
    <text evidence="2">The sequence shown here is derived from an EMBL/GenBank/DDBJ whole genome shotgun (WGS) entry which is preliminary data.</text>
</comment>
<proteinExistence type="predicted"/>
<evidence type="ECO:0000313" key="2">
    <source>
        <dbReference type="EMBL" id="TID14269.1"/>
    </source>
</evidence>
<gene>
    <name evidence="2" type="ORF">E6O75_ATG09348</name>
</gene>
<sequence length="237" mass="26128">MEGQSRQNPRRAGEDWDEMEGLSVQGSGLSSATTAHATTAQTYCDTALPTPATSPNGEENPSSTFPQRTTLRKGADYSLGKHCPRQQLPKLQPISRVISARQLERADKQERDLPERIHTGFRSHRVLAPQSNHNTWDSMYRLSAEYESTNEIVASGTVAPRIASLASAFRPMKYSSCFFRAPRYRHQHVAGCAGMAEGKTHLIAHGKAKRSVLRGLMRPSTFPRTKHSSATVATPTV</sequence>
<dbReference type="Proteomes" id="UP000298493">
    <property type="component" value="Unassembled WGS sequence"/>
</dbReference>
<dbReference type="AlphaFoldDB" id="A0A4Z1NI89"/>
<keyword evidence="3" id="KW-1185">Reference proteome</keyword>
<evidence type="ECO:0000256" key="1">
    <source>
        <dbReference type="SAM" id="MobiDB-lite"/>
    </source>
</evidence>
<organism evidence="2 3">
    <name type="scientific">Venturia nashicola</name>
    <dbReference type="NCBI Taxonomy" id="86259"/>
    <lineage>
        <taxon>Eukaryota</taxon>
        <taxon>Fungi</taxon>
        <taxon>Dikarya</taxon>
        <taxon>Ascomycota</taxon>
        <taxon>Pezizomycotina</taxon>
        <taxon>Dothideomycetes</taxon>
        <taxon>Pleosporomycetidae</taxon>
        <taxon>Venturiales</taxon>
        <taxon>Venturiaceae</taxon>
        <taxon>Venturia</taxon>
    </lineage>
</organism>
<name>A0A4Z1NI89_9PEZI</name>
<feature type="compositionally biased region" description="Low complexity" evidence="1">
    <location>
        <begin position="32"/>
        <end position="42"/>
    </location>
</feature>
<feature type="region of interest" description="Disordered" evidence="1">
    <location>
        <begin position="1"/>
        <end position="70"/>
    </location>
</feature>
<dbReference type="EMBL" id="SNSC02000023">
    <property type="protein sequence ID" value="TID14269.1"/>
    <property type="molecule type" value="Genomic_DNA"/>
</dbReference>
<accession>A0A4Z1NI89</accession>